<evidence type="ECO:0000313" key="1">
    <source>
        <dbReference type="EMBL" id="WPY01365.1"/>
    </source>
</evidence>
<sequence length="117" mass="13463">MGIPDRIQLTGNVYIKYIDEIIKPKIGDIMLLLNDDAISGVVGDYENMSVSGYIKAKVYDGRVWQNVNIAEFCTAREHKFAKKQRAIESAELCREIIAKHRNTLLEKTYRGHFTITW</sequence>
<protein>
    <submittedName>
        <fullName evidence="1">Uncharacterized protein</fullName>
    </submittedName>
</protein>
<keyword evidence="2" id="KW-1185">Reference proteome</keyword>
<reference evidence="1 2" key="1">
    <citation type="submission" date="2022-10" db="EMBL/GenBank/DDBJ databases">
        <title>Host association and intracellularity evolved multiple times independently in the Rickettsiales.</title>
        <authorList>
            <person name="Castelli M."/>
            <person name="Nardi T."/>
            <person name="Gammuto L."/>
            <person name="Bellinzona G."/>
            <person name="Sabaneyeva E."/>
            <person name="Potekhin A."/>
            <person name="Serra V."/>
            <person name="Petroni G."/>
            <person name="Sassera D."/>
        </authorList>
    </citation>
    <scope>NUCLEOTIDE SEQUENCE [LARGE SCALE GENOMIC DNA]</scope>
    <source>
        <strain evidence="1 2">Kr 154-4</strain>
    </source>
</reference>
<gene>
    <name evidence="1" type="ORF">Trichorick_01276</name>
</gene>
<proteinExistence type="predicted"/>
<dbReference type="RefSeq" id="WP_323738143.1">
    <property type="nucleotide sequence ID" value="NZ_CP112932.1"/>
</dbReference>
<dbReference type="Proteomes" id="UP001326613">
    <property type="component" value="Chromosome"/>
</dbReference>
<evidence type="ECO:0000313" key="2">
    <source>
        <dbReference type="Proteomes" id="UP001326613"/>
    </source>
</evidence>
<organism evidence="1 2">
    <name type="scientific">Candidatus Trichorickettsia mobilis</name>
    <dbReference type="NCBI Taxonomy" id="1346319"/>
    <lineage>
        <taxon>Bacteria</taxon>
        <taxon>Pseudomonadati</taxon>
        <taxon>Pseudomonadota</taxon>
        <taxon>Alphaproteobacteria</taxon>
        <taxon>Rickettsiales</taxon>
        <taxon>Rickettsiaceae</taxon>
        <taxon>Rickettsieae</taxon>
        <taxon>Candidatus Trichorickettsia</taxon>
    </lineage>
</organism>
<accession>A0ABZ0UTK0</accession>
<name>A0ABZ0UTK0_9RICK</name>
<dbReference type="EMBL" id="CP112932">
    <property type="protein sequence ID" value="WPY01365.1"/>
    <property type="molecule type" value="Genomic_DNA"/>
</dbReference>